<evidence type="ECO:0000313" key="2">
    <source>
        <dbReference type="Proteomes" id="UP001229346"/>
    </source>
</evidence>
<reference evidence="1 2" key="1">
    <citation type="submission" date="2023-07" db="EMBL/GenBank/DDBJ databases">
        <title>Sorghum-associated microbial communities from plants grown in Nebraska, USA.</title>
        <authorList>
            <person name="Schachtman D."/>
        </authorList>
    </citation>
    <scope>NUCLEOTIDE SEQUENCE [LARGE SCALE GENOMIC DNA]</scope>
    <source>
        <strain evidence="1 2">CC482</strain>
    </source>
</reference>
<keyword evidence="2" id="KW-1185">Reference proteome</keyword>
<accession>A0ABT9U4T7</accession>
<protein>
    <submittedName>
        <fullName evidence="1">Uncharacterized protein</fullName>
    </submittedName>
</protein>
<sequence length="40" mass="4650">MINSMSYNMPLSTTARKFMELGQIAMMLQGRLFAYPDAYR</sequence>
<gene>
    <name evidence="1" type="ORF">J2T15_003123</name>
</gene>
<proteinExistence type="predicted"/>
<organism evidence="1 2">
    <name type="scientific">Paenibacillus harenae</name>
    <dbReference type="NCBI Taxonomy" id="306543"/>
    <lineage>
        <taxon>Bacteria</taxon>
        <taxon>Bacillati</taxon>
        <taxon>Bacillota</taxon>
        <taxon>Bacilli</taxon>
        <taxon>Bacillales</taxon>
        <taxon>Paenibacillaceae</taxon>
        <taxon>Paenibacillus</taxon>
    </lineage>
</organism>
<comment type="caution">
    <text evidence="1">The sequence shown here is derived from an EMBL/GenBank/DDBJ whole genome shotgun (WGS) entry which is preliminary data.</text>
</comment>
<dbReference type="Proteomes" id="UP001229346">
    <property type="component" value="Unassembled WGS sequence"/>
</dbReference>
<evidence type="ECO:0000313" key="1">
    <source>
        <dbReference type="EMBL" id="MDQ0113680.1"/>
    </source>
</evidence>
<name>A0ABT9U4T7_PAEHA</name>
<dbReference type="RefSeq" id="WP_307204927.1">
    <property type="nucleotide sequence ID" value="NZ_JAUSSU010000006.1"/>
</dbReference>
<dbReference type="EMBL" id="JAUSSU010000006">
    <property type="protein sequence ID" value="MDQ0113680.1"/>
    <property type="molecule type" value="Genomic_DNA"/>
</dbReference>